<name>A0A395GLC5_9EURO</name>
<keyword evidence="3" id="KW-1185">Reference proteome</keyword>
<dbReference type="AlphaFoldDB" id="A0A395GLC5"/>
<dbReference type="VEuPathDB" id="FungiDB:BO80DRAFT_240368"/>
<sequence length="114" mass="12007">MTTSTPASTSTQPAQTTSTITLTSSQSSQPQPQSQSTTDDSTVTWEHLEHAPASPKCTDHSIEQVSRLPGGGNHRDTAAATTAIDSGMQHHDVPVSRNAPAISVFPPSATRDER</sequence>
<proteinExistence type="predicted"/>
<dbReference type="Proteomes" id="UP000249402">
    <property type="component" value="Unassembled WGS sequence"/>
</dbReference>
<organism evidence="2 3">
    <name type="scientific">Aspergillus ibericus CBS 121593</name>
    <dbReference type="NCBI Taxonomy" id="1448316"/>
    <lineage>
        <taxon>Eukaryota</taxon>
        <taxon>Fungi</taxon>
        <taxon>Dikarya</taxon>
        <taxon>Ascomycota</taxon>
        <taxon>Pezizomycotina</taxon>
        <taxon>Eurotiomycetes</taxon>
        <taxon>Eurotiomycetidae</taxon>
        <taxon>Eurotiales</taxon>
        <taxon>Aspergillaceae</taxon>
        <taxon>Aspergillus</taxon>
        <taxon>Aspergillus subgen. Circumdati</taxon>
    </lineage>
</organism>
<feature type="region of interest" description="Disordered" evidence="1">
    <location>
        <begin position="1"/>
        <end position="77"/>
    </location>
</feature>
<evidence type="ECO:0000256" key="1">
    <source>
        <dbReference type="SAM" id="MobiDB-lite"/>
    </source>
</evidence>
<dbReference type="EMBL" id="KZ824479">
    <property type="protein sequence ID" value="RAK96194.1"/>
    <property type="molecule type" value="Genomic_DNA"/>
</dbReference>
<protein>
    <submittedName>
        <fullName evidence="2">Uncharacterized protein</fullName>
    </submittedName>
</protein>
<gene>
    <name evidence="2" type="ORF">BO80DRAFT_240368</name>
</gene>
<feature type="compositionally biased region" description="Low complexity" evidence="1">
    <location>
        <begin position="1"/>
        <end position="42"/>
    </location>
</feature>
<evidence type="ECO:0000313" key="2">
    <source>
        <dbReference type="EMBL" id="RAK96194.1"/>
    </source>
</evidence>
<accession>A0A395GLC5</accession>
<reference evidence="2 3" key="1">
    <citation type="submission" date="2018-02" db="EMBL/GenBank/DDBJ databases">
        <title>The genomes of Aspergillus section Nigri reveals drivers in fungal speciation.</title>
        <authorList>
            <consortium name="DOE Joint Genome Institute"/>
            <person name="Vesth T.C."/>
            <person name="Nybo J."/>
            <person name="Theobald S."/>
            <person name="Brandl J."/>
            <person name="Frisvad J.C."/>
            <person name="Nielsen K.F."/>
            <person name="Lyhne E.K."/>
            <person name="Kogle M.E."/>
            <person name="Kuo A."/>
            <person name="Riley R."/>
            <person name="Clum A."/>
            <person name="Nolan M."/>
            <person name="Lipzen A."/>
            <person name="Salamov A."/>
            <person name="Henrissat B."/>
            <person name="Wiebenga A."/>
            <person name="De vries R.P."/>
            <person name="Grigoriev I.V."/>
            <person name="Mortensen U.H."/>
            <person name="Andersen M.R."/>
            <person name="Baker S.E."/>
        </authorList>
    </citation>
    <scope>NUCLEOTIDE SEQUENCE [LARGE SCALE GENOMIC DNA]</scope>
    <source>
        <strain evidence="2 3">CBS 121593</strain>
    </source>
</reference>
<dbReference type="RefSeq" id="XP_025570522.1">
    <property type="nucleotide sequence ID" value="XM_025714549.1"/>
</dbReference>
<dbReference type="GeneID" id="37219414"/>
<feature type="region of interest" description="Disordered" evidence="1">
    <location>
        <begin position="89"/>
        <end position="114"/>
    </location>
</feature>
<evidence type="ECO:0000313" key="3">
    <source>
        <dbReference type="Proteomes" id="UP000249402"/>
    </source>
</evidence>